<sequence>MTVTGSGKLTAWATIVIFLIILTAISAVGHFAIVELAPVSIYVGALMWCPAVAGFLSLKITGRKIASLPWGGGNWRDNIQSYLVPVAYVSMSYVIAWSLGFGGAFDSDTISEWSAELGLSDTPIQGAVLMVALLATIQFAKSLGTIAGEEIGWRGFFIWELRKVLPFGGVALFSGIVWSVWHYPIVIKYGFGDPVFQIACFTLMITSMSVIMAYYTFRSNSLWPAVMFHGAHNIYVQKIYTPLTTRNDQTRFWIDEYGLIVPVIVTIMAICYWRRAKAEGM</sequence>
<keyword evidence="1" id="KW-1133">Transmembrane helix</keyword>
<feature type="transmembrane region" description="Helical" evidence="1">
    <location>
        <begin position="195"/>
        <end position="215"/>
    </location>
</feature>
<dbReference type="EC" id="3.4.-.-" evidence="3"/>
<organism evidence="3 4">
    <name type="scientific">Hyphococcus aureus</name>
    <dbReference type="NCBI Taxonomy" id="2666033"/>
    <lineage>
        <taxon>Bacteria</taxon>
        <taxon>Pseudomonadati</taxon>
        <taxon>Pseudomonadota</taxon>
        <taxon>Alphaproteobacteria</taxon>
        <taxon>Parvularculales</taxon>
        <taxon>Parvularculaceae</taxon>
        <taxon>Hyphococcus</taxon>
    </lineage>
</organism>
<dbReference type="GO" id="GO:0016787">
    <property type="term" value="F:hydrolase activity"/>
    <property type="evidence" value="ECO:0007669"/>
    <property type="project" value="UniProtKB-KW"/>
</dbReference>
<evidence type="ECO:0000313" key="3">
    <source>
        <dbReference type="EMBL" id="MFC6035512.1"/>
    </source>
</evidence>
<proteinExistence type="predicted"/>
<comment type="caution">
    <text evidence="3">The sequence shown here is derived from an EMBL/GenBank/DDBJ whole genome shotgun (WGS) entry which is preliminary data.</text>
</comment>
<dbReference type="Proteomes" id="UP001596116">
    <property type="component" value="Unassembled WGS sequence"/>
</dbReference>
<accession>A0ABW1KZU6</accession>
<feature type="transmembrane region" description="Helical" evidence="1">
    <location>
        <begin position="252"/>
        <end position="273"/>
    </location>
</feature>
<dbReference type="PANTHER" id="PTHR35797:SF1">
    <property type="entry name" value="PROTEASE"/>
    <property type="match status" value="1"/>
</dbReference>
<gene>
    <name evidence="3" type="ORF">ACFMB1_08165</name>
</gene>
<reference evidence="3 4" key="1">
    <citation type="submission" date="2024-09" db="EMBL/GenBank/DDBJ databases">
        <authorList>
            <person name="Zhang Z.-H."/>
        </authorList>
    </citation>
    <scope>NUCLEOTIDE SEQUENCE [LARGE SCALE GENOMIC DNA]</scope>
    <source>
        <strain evidence="3 4">HHTR114</strain>
    </source>
</reference>
<feature type="domain" description="CAAX prenyl protease 2/Lysostaphin resistance protein A-like" evidence="2">
    <location>
        <begin position="139"/>
        <end position="234"/>
    </location>
</feature>
<name>A0ABW1KZU6_9PROT</name>
<dbReference type="InterPro" id="IPR003675">
    <property type="entry name" value="Rce1/LyrA-like_dom"/>
</dbReference>
<feature type="transmembrane region" description="Helical" evidence="1">
    <location>
        <begin position="39"/>
        <end position="61"/>
    </location>
</feature>
<feature type="transmembrane region" description="Helical" evidence="1">
    <location>
        <begin position="164"/>
        <end position="183"/>
    </location>
</feature>
<evidence type="ECO:0000259" key="2">
    <source>
        <dbReference type="Pfam" id="PF02517"/>
    </source>
</evidence>
<feature type="transmembrane region" description="Helical" evidence="1">
    <location>
        <begin position="12"/>
        <end position="33"/>
    </location>
</feature>
<keyword evidence="1" id="KW-0472">Membrane</keyword>
<evidence type="ECO:0000313" key="4">
    <source>
        <dbReference type="Proteomes" id="UP001596116"/>
    </source>
</evidence>
<dbReference type="EMBL" id="JBHPON010000001">
    <property type="protein sequence ID" value="MFC6035512.1"/>
    <property type="molecule type" value="Genomic_DNA"/>
</dbReference>
<keyword evidence="3" id="KW-0378">Hydrolase</keyword>
<feature type="transmembrane region" description="Helical" evidence="1">
    <location>
        <begin position="82"/>
        <end position="104"/>
    </location>
</feature>
<keyword evidence="1" id="KW-0812">Transmembrane</keyword>
<dbReference type="Pfam" id="PF02517">
    <property type="entry name" value="Rce1-like"/>
    <property type="match status" value="1"/>
</dbReference>
<keyword evidence="4" id="KW-1185">Reference proteome</keyword>
<feature type="transmembrane region" description="Helical" evidence="1">
    <location>
        <begin position="124"/>
        <end position="143"/>
    </location>
</feature>
<evidence type="ECO:0000256" key="1">
    <source>
        <dbReference type="SAM" id="Phobius"/>
    </source>
</evidence>
<dbReference type="RefSeq" id="WP_379879151.1">
    <property type="nucleotide sequence ID" value="NZ_JBHPON010000001.1"/>
</dbReference>
<protein>
    <submittedName>
        <fullName evidence="3">CPBP family intramembrane glutamic endopeptidase</fullName>
        <ecNumber evidence="3">3.4.-.-</ecNumber>
    </submittedName>
</protein>
<dbReference type="PANTHER" id="PTHR35797">
    <property type="entry name" value="PROTEASE-RELATED"/>
    <property type="match status" value="1"/>
</dbReference>
<dbReference type="InterPro" id="IPR042150">
    <property type="entry name" value="MmRce1-like"/>
</dbReference>